<feature type="chain" id="PRO_5042259273" evidence="1">
    <location>
        <begin position="23"/>
        <end position="262"/>
    </location>
</feature>
<name>A0AAE0G9L3_9CHLO</name>
<comment type="caution">
    <text evidence="2">The sequence shown here is derived from an EMBL/GenBank/DDBJ whole genome shotgun (WGS) entry which is preliminary data.</text>
</comment>
<dbReference type="EMBL" id="LGRX02007930">
    <property type="protein sequence ID" value="KAK3274124.1"/>
    <property type="molecule type" value="Genomic_DNA"/>
</dbReference>
<accession>A0AAE0G9L3</accession>
<keyword evidence="3" id="KW-1185">Reference proteome</keyword>
<evidence type="ECO:0000256" key="1">
    <source>
        <dbReference type="SAM" id="SignalP"/>
    </source>
</evidence>
<evidence type="ECO:0000313" key="3">
    <source>
        <dbReference type="Proteomes" id="UP001190700"/>
    </source>
</evidence>
<protein>
    <submittedName>
        <fullName evidence="2">Uncharacterized protein</fullName>
    </submittedName>
</protein>
<keyword evidence="1" id="KW-0732">Signal</keyword>
<gene>
    <name evidence="2" type="ORF">CYMTET_17680</name>
</gene>
<reference evidence="2 3" key="1">
    <citation type="journal article" date="2015" name="Genome Biol. Evol.">
        <title>Comparative Genomics of a Bacterivorous Green Alga Reveals Evolutionary Causalities and Consequences of Phago-Mixotrophic Mode of Nutrition.</title>
        <authorList>
            <person name="Burns J.A."/>
            <person name="Paasch A."/>
            <person name="Narechania A."/>
            <person name="Kim E."/>
        </authorList>
    </citation>
    <scope>NUCLEOTIDE SEQUENCE [LARGE SCALE GENOMIC DNA]</scope>
    <source>
        <strain evidence="2 3">PLY_AMNH</strain>
    </source>
</reference>
<sequence>MFSTFSSFGLLFLSAAICQVECSQYFFQPGYIASSEEISSKAMTIQDASKACDADAACKGFTLQRNRNDTSATTFIRLLSGAESYVVYDPAWLSYTKVASRGPSYFWQEGYLGHGEELHDEYMTLLKAKEWCDEQKACAGFTYEQSSDQKQEFHVRFKSEPVVTSSEKYMSYVKAGTMAGPENAYTYQPGFIGGEDPIHSGFMNLHYAKVYCDGDKKCNGFMVNRKVYQAAQEVFISFFGSTKVTFSSEWDSYTREKPREEL</sequence>
<proteinExistence type="predicted"/>
<evidence type="ECO:0000313" key="2">
    <source>
        <dbReference type="EMBL" id="KAK3274124.1"/>
    </source>
</evidence>
<dbReference type="Proteomes" id="UP001190700">
    <property type="component" value="Unassembled WGS sequence"/>
</dbReference>
<feature type="signal peptide" evidence="1">
    <location>
        <begin position="1"/>
        <end position="22"/>
    </location>
</feature>
<organism evidence="2 3">
    <name type="scientific">Cymbomonas tetramitiformis</name>
    <dbReference type="NCBI Taxonomy" id="36881"/>
    <lineage>
        <taxon>Eukaryota</taxon>
        <taxon>Viridiplantae</taxon>
        <taxon>Chlorophyta</taxon>
        <taxon>Pyramimonadophyceae</taxon>
        <taxon>Pyramimonadales</taxon>
        <taxon>Pyramimonadaceae</taxon>
        <taxon>Cymbomonas</taxon>
    </lineage>
</organism>
<dbReference type="AlphaFoldDB" id="A0AAE0G9L3"/>